<comment type="caution">
    <text evidence="2">The sequence shown here is derived from an EMBL/GenBank/DDBJ whole genome shotgun (WGS) entry which is preliminary data.</text>
</comment>
<dbReference type="AlphaFoldDB" id="L8P524"/>
<keyword evidence="1" id="KW-1133">Transmembrane helix</keyword>
<dbReference type="EMBL" id="AMLP01000240">
    <property type="protein sequence ID" value="ELS51193.1"/>
    <property type="molecule type" value="Genomic_DNA"/>
</dbReference>
<sequence length="41" mass="3900">MHTGGGGLDTPGVTAGGLAVLAVAGTGIYAMRRKKVSGTVA</sequence>
<evidence type="ECO:0000313" key="3">
    <source>
        <dbReference type="Proteomes" id="UP000011205"/>
    </source>
</evidence>
<keyword evidence="1" id="KW-0812">Transmembrane</keyword>
<name>L8P524_STRVR</name>
<proteinExistence type="predicted"/>
<keyword evidence="1" id="KW-0472">Membrane</keyword>
<accession>L8P524</accession>
<protein>
    <submittedName>
        <fullName evidence="2">Uncharacterized protein</fullName>
    </submittedName>
</protein>
<evidence type="ECO:0000256" key="1">
    <source>
        <dbReference type="SAM" id="Phobius"/>
    </source>
</evidence>
<organism evidence="2 3">
    <name type="scientific">Streptomyces viridochromogenes Tue57</name>
    <dbReference type="NCBI Taxonomy" id="1160705"/>
    <lineage>
        <taxon>Bacteria</taxon>
        <taxon>Bacillati</taxon>
        <taxon>Actinomycetota</taxon>
        <taxon>Actinomycetes</taxon>
        <taxon>Kitasatosporales</taxon>
        <taxon>Streptomycetaceae</taxon>
        <taxon>Streptomyces</taxon>
    </lineage>
</organism>
<dbReference type="Proteomes" id="UP000011205">
    <property type="component" value="Unassembled WGS sequence"/>
</dbReference>
<dbReference type="NCBIfam" id="TIGR01167">
    <property type="entry name" value="LPXTG_anchor"/>
    <property type="match status" value="1"/>
</dbReference>
<gene>
    <name evidence="2" type="ORF">STVIR_7804</name>
</gene>
<dbReference type="PATRIC" id="fig|1160705.3.peg.7715"/>
<reference evidence="2 3" key="1">
    <citation type="journal article" date="2013" name="Genome Announc.">
        <title>Draft Genome Sequence of Streptomyces viridochromogenes Strain Tu57, Producer of Avilamycin.</title>
        <authorList>
            <person name="Gruning B.A."/>
            <person name="Erxleben A."/>
            <person name="Hahnlein A."/>
            <person name="Gunther S."/>
        </authorList>
    </citation>
    <scope>NUCLEOTIDE SEQUENCE [LARGE SCALE GENOMIC DNA]</scope>
    <source>
        <strain evidence="2 3">Tue57</strain>
    </source>
</reference>
<feature type="transmembrane region" description="Helical" evidence="1">
    <location>
        <begin position="12"/>
        <end position="31"/>
    </location>
</feature>
<evidence type="ECO:0000313" key="2">
    <source>
        <dbReference type="EMBL" id="ELS51193.1"/>
    </source>
</evidence>